<dbReference type="Pfam" id="PF20500">
    <property type="entry name" value="DNA-PKcs_N"/>
    <property type="match status" value="1"/>
</dbReference>
<evidence type="ECO:0000259" key="1">
    <source>
        <dbReference type="Pfam" id="PF20500"/>
    </source>
</evidence>
<accession>A9VDD9</accession>
<sequence length="426" mass="46254">MAEATATAVATASGTLQQLLLLAKGGSTRETLAYELVNDCHGHLQACTDARHLDLLATQLLSEQDGLLGFFATLRNRQKLPQAAGSEYGKAKAHALACLGLLVARLSTETLTRYLQPLMRHAQALLQIKSEKSAVKTAAATLMIQILTTDSLITPDNSDALFDELQIVNLMSMLQGIFQSNVSATPSTVKERVLHLMGVLIRHFPSLAGVTGADGRALLISVLHANMTGKLDWPIIGGCFRGLAVTSVQMRQIYEHVANMTKAKTEQALKRFEPIRAALDLFAADAAHLQPFFTASQNTFEALLVNLDRLAKNSNHDLSVAAQGALEALFQWTAHFLAQDPARDSEAVTEIKGVMYQHLVNVFSNMLAAEVTPPFSLSPVLIPVVFFLPQALLCVNDWPSPWILVAANADFAPLSLPLFETFARLH</sequence>
<protein>
    <recommendedName>
        <fullName evidence="1">DNA-PKcs N-terminal domain-containing protein</fullName>
    </recommendedName>
</protein>
<dbReference type="STRING" id="81824.A9VDD9"/>
<dbReference type="SUPFAM" id="SSF48371">
    <property type="entry name" value="ARM repeat"/>
    <property type="match status" value="1"/>
</dbReference>
<gene>
    <name evidence="2" type="ORF">MONBRDRAFT_12809</name>
</gene>
<dbReference type="Proteomes" id="UP000001357">
    <property type="component" value="Unassembled WGS sequence"/>
</dbReference>
<dbReference type="AlphaFoldDB" id="A9VDD9"/>
<dbReference type="InParanoid" id="A9VDD9"/>
<dbReference type="InterPro" id="IPR046804">
    <property type="entry name" value="DNA-PKcs_N"/>
</dbReference>
<dbReference type="InterPro" id="IPR016024">
    <property type="entry name" value="ARM-type_fold"/>
</dbReference>
<dbReference type="RefSeq" id="XP_001750727.1">
    <property type="nucleotide sequence ID" value="XM_001750675.1"/>
</dbReference>
<dbReference type="GeneID" id="5896014"/>
<dbReference type="KEGG" id="mbr:MONBRDRAFT_12809"/>
<feature type="domain" description="DNA-PKcs N-terminal" evidence="1">
    <location>
        <begin position="59"/>
        <end position="346"/>
    </location>
</feature>
<name>A9VDD9_MONBE</name>
<dbReference type="EMBL" id="CH991587">
    <property type="protein sequence ID" value="EDQ84432.1"/>
    <property type="molecule type" value="Genomic_DNA"/>
</dbReference>
<evidence type="ECO:0000313" key="2">
    <source>
        <dbReference type="EMBL" id="EDQ84432.1"/>
    </source>
</evidence>
<evidence type="ECO:0000313" key="3">
    <source>
        <dbReference type="Proteomes" id="UP000001357"/>
    </source>
</evidence>
<reference evidence="2 3" key="1">
    <citation type="journal article" date="2008" name="Nature">
        <title>The genome of the choanoflagellate Monosiga brevicollis and the origin of metazoans.</title>
        <authorList>
            <consortium name="JGI Sequencing"/>
            <person name="King N."/>
            <person name="Westbrook M.J."/>
            <person name="Young S.L."/>
            <person name="Kuo A."/>
            <person name="Abedin M."/>
            <person name="Chapman J."/>
            <person name="Fairclough S."/>
            <person name="Hellsten U."/>
            <person name="Isogai Y."/>
            <person name="Letunic I."/>
            <person name="Marr M."/>
            <person name="Pincus D."/>
            <person name="Putnam N."/>
            <person name="Rokas A."/>
            <person name="Wright K.J."/>
            <person name="Zuzow R."/>
            <person name="Dirks W."/>
            <person name="Good M."/>
            <person name="Goodstein D."/>
            <person name="Lemons D."/>
            <person name="Li W."/>
            <person name="Lyons J.B."/>
            <person name="Morris A."/>
            <person name="Nichols S."/>
            <person name="Richter D.J."/>
            <person name="Salamov A."/>
            <person name="Bork P."/>
            <person name="Lim W.A."/>
            <person name="Manning G."/>
            <person name="Miller W.T."/>
            <person name="McGinnis W."/>
            <person name="Shapiro H."/>
            <person name="Tjian R."/>
            <person name="Grigoriev I.V."/>
            <person name="Rokhsar D."/>
        </authorList>
    </citation>
    <scope>NUCLEOTIDE SEQUENCE [LARGE SCALE GENOMIC DNA]</scope>
    <source>
        <strain evidence="3">MX1 / ATCC 50154</strain>
    </source>
</reference>
<proteinExistence type="predicted"/>
<keyword evidence="3" id="KW-1185">Reference proteome</keyword>
<organism evidence="2 3">
    <name type="scientific">Monosiga brevicollis</name>
    <name type="common">Choanoflagellate</name>
    <dbReference type="NCBI Taxonomy" id="81824"/>
    <lineage>
        <taxon>Eukaryota</taxon>
        <taxon>Choanoflagellata</taxon>
        <taxon>Craspedida</taxon>
        <taxon>Salpingoecidae</taxon>
        <taxon>Monosiga</taxon>
    </lineage>
</organism>